<proteinExistence type="predicted"/>
<evidence type="ECO:0000313" key="3">
    <source>
        <dbReference type="Proteomes" id="UP001420932"/>
    </source>
</evidence>
<comment type="caution">
    <text evidence="2">The sequence shown here is derived from an EMBL/GenBank/DDBJ whole genome shotgun (WGS) entry which is preliminary data.</text>
</comment>
<gene>
    <name evidence="2" type="ORF">Syun_004564</name>
</gene>
<dbReference type="AlphaFoldDB" id="A0AAP0L397"/>
<dbReference type="EMBL" id="JBBNAF010000002">
    <property type="protein sequence ID" value="KAK9163662.1"/>
    <property type="molecule type" value="Genomic_DNA"/>
</dbReference>
<feature type="compositionally biased region" description="Basic residues" evidence="1">
    <location>
        <begin position="89"/>
        <end position="100"/>
    </location>
</feature>
<feature type="region of interest" description="Disordered" evidence="1">
    <location>
        <begin position="18"/>
        <end position="116"/>
    </location>
</feature>
<keyword evidence="3" id="KW-1185">Reference proteome</keyword>
<dbReference type="Proteomes" id="UP001420932">
    <property type="component" value="Unassembled WGS sequence"/>
</dbReference>
<feature type="compositionally biased region" description="Polar residues" evidence="1">
    <location>
        <begin position="64"/>
        <end position="78"/>
    </location>
</feature>
<feature type="compositionally biased region" description="Low complexity" evidence="1">
    <location>
        <begin position="18"/>
        <end position="37"/>
    </location>
</feature>
<evidence type="ECO:0000256" key="1">
    <source>
        <dbReference type="SAM" id="MobiDB-lite"/>
    </source>
</evidence>
<accession>A0AAP0L397</accession>
<reference evidence="2 3" key="1">
    <citation type="submission" date="2024-01" db="EMBL/GenBank/DDBJ databases">
        <title>Genome assemblies of Stephania.</title>
        <authorList>
            <person name="Yang L."/>
        </authorList>
    </citation>
    <scope>NUCLEOTIDE SEQUENCE [LARGE SCALE GENOMIC DNA]</scope>
    <source>
        <strain evidence="2">YNDBR</strain>
        <tissue evidence="2">Leaf</tissue>
    </source>
</reference>
<feature type="compositionally biased region" description="Polar residues" evidence="1">
    <location>
        <begin position="38"/>
        <end position="47"/>
    </location>
</feature>
<evidence type="ECO:0000313" key="2">
    <source>
        <dbReference type="EMBL" id="KAK9163662.1"/>
    </source>
</evidence>
<organism evidence="2 3">
    <name type="scientific">Stephania yunnanensis</name>
    <dbReference type="NCBI Taxonomy" id="152371"/>
    <lineage>
        <taxon>Eukaryota</taxon>
        <taxon>Viridiplantae</taxon>
        <taxon>Streptophyta</taxon>
        <taxon>Embryophyta</taxon>
        <taxon>Tracheophyta</taxon>
        <taxon>Spermatophyta</taxon>
        <taxon>Magnoliopsida</taxon>
        <taxon>Ranunculales</taxon>
        <taxon>Menispermaceae</taxon>
        <taxon>Menispermoideae</taxon>
        <taxon>Cissampelideae</taxon>
        <taxon>Stephania</taxon>
    </lineage>
</organism>
<sequence length="223" mass="24236">MKKEEKQRKFQQTLLNILYPSSPSSLSPTTVTNSTLPILSSLTTDNPNPRPIEEEEEHDDIASSDLNLNPDDGNSPSDASGFESGKLTRAQRKRLRRKKLKQEANSGRRKLIIGPLLPPSANDCDNKVVGEDEQSSVLDHGIGEPGGGLRDCISHNKVRRRRMAKRKERGASSVDAGTQVDGCFPILIKAPSNAAQLINLGLIGIVSISLSASCSLPDQSFRL</sequence>
<name>A0AAP0L397_9MAGN</name>
<protein>
    <submittedName>
        <fullName evidence="2">Uncharacterized protein</fullName>
    </submittedName>
</protein>